<reference evidence="11" key="1">
    <citation type="journal article" date="2020" name="Microb. Genom.">
        <title>Genetic diversity of clinical and environmental Mucorales isolates obtained from an investigation of mucormycosis cases among solid organ transplant recipients.</title>
        <authorList>
            <person name="Nguyen M.H."/>
            <person name="Kaul D."/>
            <person name="Muto C."/>
            <person name="Cheng S.J."/>
            <person name="Richter R.A."/>
            <person name="Bruno V.M."/>
            <person name="Liu G."/>
            <person name="Beyhan S."/>
            <person name="Sundermann A.J."/>
            <person name="Mounaud S."/>
            <person name="Pasculle A.W."/>
            <person name="Nierman W.C."/>
            <person name="Driscoll E."/>
            <person name="Cumbie R."/>
            <person name="Clancy C.J."/>
            <person name="Dupont C.L."/>
        </authorList>
    </citation>
    <scope>NUCLEOTIDE SEQUENCE</scope>
    <source>
        <strain evidence="11">GL11</strain>
    </source>
</reference>
<keyword evidence="5 8" id="KW-1015">Disulfide bond</keyword>
<evidence type="ECO:0000256" key="5">
    <source>
        <dbReference type="ARBA" id="ARBA00023157"/>
    </source>
</evidence>
<keyword evidence="10" id="KW-0732">Signal</keyword>
<evidence type="ECO:0000313" key="11">
    <source>
        <dbReference type="EMBL" id="KAG1306988.1"/>
    </source>
</evidence>
<dbReference type="PANTHER" id="PTHR11742">
    <property type="entry name" value="MANNOSYL-OLIGOSACCHARIDE ALPHA-1,2-MANNOSIDASE-RELATED"/>
    <property type="match status" value="1"/>
</dbReference>
<comment type="cofactor">
    <cofactor evidence="1 7">
        <name>Ca(2+)</name>
        <dbReference type="ChEBI" id="CHEBI:29108"/>
    </cofactor>
</comment>
<feature type="disulfide bond" evidence="8">
    <location>
        <begin position="363"/>
        <end position="392"/>
    </location>
</feature>
<sequence length="586" mass="68367">MSKRWKLGLATICLILILVQVRFMMKPLSQNTLENKPWNDVKPIKTSTNRRKQSILYGQDEFSSQLPKLQHTFSPEPIEYAKLREKRRLAIKSSFLHGWNGYKTYALGHDELKPLTNKTHDPFGGWGATMVDALSTLLVMDLEDELKSVIDHVQRIDFNVDEDVSVFESIIRYLGGFISAYDLSDQKYPILLTQAQRLANVLLPAFDTPSGLPTHLWNPARNMSFYQDTLIAEAGTVQLELMMLSQFTQNPIYTQKAQAITDLLDNMGYEHGMYIRGLYPTSLDVEKGRFRDDTTTFGAMGDSAFEYLLTDGKIPQYGRMYLDSIRSMKQHMLRQIPGYDMLLLPPYDTFRQKAENSMDHLTCFVPGMLAMGSKTFNEPEDMDIAKGLLETCVFMYRTTKTGLSPENWYISENERYNPITYNKTRTELERARDWWYDDDEIPTVQKTRKKQTTEYDINYKLPQVRSRPSSLFFGDERYILRPETVESLFILYRITGDQKYQEYGWEIFQAIDKWCKTKSAFAAFQNVDSDIETPEDNQIDSMESFLYAETFKYLYLLFSSPNMISLDKFVFNTEAHPFVRRHWHWA</sequence>
<evidence type="ECO:0000256" key="3">
    <source>
        <dbReference type="ARBA" id="ARBA00007658"/>
    </source>
</evidence>
<dbReference type="Gene3D" id="1.50.10.10">
    <property type="match status" value="1"/>
</dbReference>
<evidence type="ECO:0000256" key="2">
    <source>
        <dbReference type="ARBA" id="ARBA00004922"/>
    </source>
</evidence>
<keyword evidence="4 9" id="KW-0378">Hydrolase</keyword>
<dbReference type="PANTHER" id="PTHR11742:SF103">
    <property type="entry name" value="ENDOPLASMIC RETICULUM MANNOSIDASE MNL2-RELATED"/>
    <property type="match status" value="1"/>
</dbReference>
<keyword evidence="7" id="KW-0106">Calcium</keyword>
<feature type="binding site" evidence="7">
    <location>
        <position position="573"/>
    </location>
    <ligand>
        <name>Ca(2+)</name>
        <dbReference type="ChEBI" id="CHEBI:29108"/>
    </ligand>
</feature>
<feature type="active site" evidence="6">
    <location>
        <position position="483"/>
    </location>
</feature>
<keyword evidence="12" id="KW-1185">Reference proteome</keyword>
<dbReference type="GO" id="GO:0036503">
    <property type="term" value="P:ERAD pathway"/>
    <property type="evidence" value="ECO:0007669"/>
    <property type="project" value="UniProtKB-ARBA"/>
</dbReference>
<proteinExistence type="inferred from homology"/>
<dbReference type="PRINTS" id="PR00747">
    <property type="entry name" value="GLYHDRLASE47"/>
</dbReference>
<dbReference type="InterPro" id="IPR012341">
    <property type="entry name" value="6hp_glycosidase-like_sf"/>
</dbReference>
<name>A0A9P6X7B6_RHIOR</name>
<comment type="similarity">
    <text evidence="3 9">Belongs to the glycosyl hydrolase 47 family.</text>
</comment>
<evidence type="ECO:0000256" key="7">
    <source>
        <dbReference type="PIRSR" id="PIRSR601382-2"/>
    </source>
</evidence>
<feature type="active site" evidence="6">
    <location>
        <position position="302"/>
    </location>
</feature>
<evidence type="ECO:0000313" key="12">
    <source>
        <dbReference type="Proteomes" id="UP000716291"/>
    </source>
</evidence>
<evidence type="ECO:0000256" key="10">
    <source>
        <dbReference type="SAM" id="SignalP"/>
    </source>
</evidence>
<dbReference type="SUPFAM" id="SSF48225">
    <property type="entry name" value="Seven-hairpin glycosidases"/>
    <property type="match status" value="1"/>
</dbReference>
<gene>
    <name evidence="11" type="ORF">G6F64_007159</name>
</gene>
<dbReference type="Pfam" id="PF01532">
    <property type="entry name" value="Glyco_hydro_47"/>
    <property type="match status" value="1"/>
</dbReference>
<dbReference type="Proteomes" id="UP000716291">
    <property type="component" value="Unassembled WGS sequence"/>
</dbReference>
<dbReference type="GO" id="GO:0004571">
    <property type="term" value="F:mannosyl-oligosaccharide 1,2-alpha-mannosidase activity"/>
    <property type="evidence" value="ECO:0007669"/>
    <property type="project" value="InterPro"/>
</dbReference>
<feature type="active site" description="Proton donor" evidence="6">
    <location>
        <position position="406"/>
    </location>
</feature>
<comment type="caution">
    <text evidence="11">The sequence shown here is derived from an EMBL/GenBank/DDBJ whole genome shotgun (WGS) entry which is preliminary data.</text>
</comment>
<dbReference type="InterPro" id="IPR050749">
    <property type="entry name" value="Glycosyl_Hydrolase_47"/>
</dbReference>
<dbReference type="AlphaFoldDB" id="A0A9P6X7B6"/>
<protein>
    <recommendedName>
        <fullName evidence="9">alpha-1,2-Mannosidase</fullName>
        <ecNumber evidence="9">3.2.1.-</ecNumber>
    </recommendedName>
</protein>
<dbReference type="GO" id="GO:0005975">
    <property type="term" value="P:carbohydrate metabolic process"/>
    <property type="evidence" value="ECO:0007669"/>
    <property type="project" value="InterPro"/>
</dbReference>
<evidence type="ECO:0000256" key="6">
    <source>
        <dbReference type="PIRSR" id="PIRSR601382-1"/>
    </source>
</evidence>
<organism evidence="11 12">
    <name type="scientific">Rhizopus oryzae</name>
    <name type="common">Mucormycosis agent</name>
    <name type="synonym">Rhizopus arrhizus var. delemar</name>
    <dbReference type="NCBI Taxonomy" id="64495"/>
    <lineage>
        <taxon>Eukaryota</taxon>
        <taxon>Fungi</taxon>
        <taxon>Fungi incertae sedis</taxon>
        <taxon>Mucoromycota</taxon>
        <taxon>Mucoromycotina</taxon>
        <taxon>Mucoromycetes</taxon>
        <taxon>Mucorales</taxon>
        <taxon>Mucorineae</taxon>
        <taxon>Rhizopodaceae</taxon>
        <taxon>Rhizopus</taxon>
    </lineage>
</organism>
<evidence type="ECO:0000256" key="4">
    <source>
        <dbReference type="ARBA" id="ARBA00022801"/>
    </source>
</evidence>
<comment type="pathway">
    <text evidence="2">Protein modification; protein glycosylation.</text>
</comment>
<dbReference type="InterPro" id="IPR036026">
    <property type="entry name" value="Seven-hairpin_glycosidases"/>
</dbReference>
<keyword evidence="9" id="KW-0326">Glycosidase</keyword>
<dbReference type="GO" id="GO:0016020">
    <property type="term" value="C:membrane"/>
    <property type="evidence" value="ECO:0007669"/>
    <property type="project" value="InterPro"/>
</dbReference>
<dbReference type="EC" id="3.2.1.-" evidence="9"/>
<dbReference type="GO" id="GO:0005509">
    <property type="term" value="F:calcium ion binding"/>
    <property type="evidence" value="ECO:0007669"/>
    <property type="project" value="InterPro"/>
</dbReference>
<feature type="chain" id="PRO_5040469110" description="alpha-1,2-Mannosidase" evidence="10">
    <location>
        <begin position="22"/>
        <end position="586"/>
    </location>
</feature>
<keyword evidence="7" id="KW-0479">Metal-binding</keyword>
<evidence type="ECO:0000256" key="9">
    <source>
        <dbReference type="RuleBase" id="RU361193"/>
    </source>
</evidence>
<dbReference type="InterPro" id="IPR001382">
    <property type="entry name" value="Glyco_hydro_47"/>
</dbReference>
<evidence type="ECO:0000256" key="1">
    <source>
        <dbReference type="ARBA" id="ARBA00001913"/>
    </source>
</evidence>
<evidence type="ECO:0000256" key="8">
    <source>
        <dbReference type="PIRSR" id="PIRSR601382-3"/>
    </source>
</evidence>
<feature type="active site" description="Proton donor" evidence="6">
    <location>
        <position position="168"/>
    </location>
</feature>
<dbReference type="EMBL" id="JAANQT010001026">
    <property type="protein sequence ID" value="KAG1306988.1"/>
    <property type="molecule type" value="Genomic_DNA"/>
</dbReference>
<accession>A0A9P6X7B6</accession>
<feature type="signal peptide" evidence="10">
    <location>
        <begin position="1"/>
        <end position="21"/>
    </location>
</feature>
<dbReference type="GO" id="GO:0005783">
    <property type="term" value="C:endoplasmic reticulum"/>
    <property type="evidence" value="ECO:0007669"/>
    <property type="project" value="TreeGrafter"/>
</dbReference>